<evidence type="ECO:0000313" key="3">
    <source>
        <dbReference type="EMBL" id="MBK0331941.1"/>
    </source>
</evidence>
<dbReference type="EMBL" id="JAEDAJ010000006">
    <property type="protein sequence ID" value="MBK0331941.1"/>
    <property type="molecule type" value="Genomic_DNA"/>
</dbReference>
<dbReference type="PRINTS" id="PR00081">
    <property type="entry name" value="GDHRDH"/>
</dbReference>
<dbReference type="InterPro" id="IPR020904">
    <property type="entry name" value="Sc_DH/Rdtase_CS"/>
</dbReference>
<dbReference type="CDD" id="cd05233">
    <property type="entry name" value="SDR_c"/>
    <property type="match status" value="1"/>
</dbReference>
<dbReference type="RefSeq" id="WP_200502744.1">
    <property type="nucleotide sequence ID" value="NZ_JAEDAJ010000006.1"/>
</dbReference>
<dbReference type="InterPro" id="IPR057326">
    <property type="entry name" value="KR_dom"/>
</dbReference>
<reference evidence="3 4" key="1">
    <citation type="submission" date="2020-12" db="EMBL/GenBank/DDBJ databases">
        <title>Brachybacterium sp. MASK1Z-5, whole genome shotgun sequence.</title>
        <authorList>
            <person name="Tuo L."/>
        </authorList>
    </citation>
    <scope>NUCLEOTIDE SEQUENCE [LARGE SCALE GENOMIC DNA]</scope>
    <source>
        <strain evidence="3 4">MASK1Z-5</strain>
    </source>
</reference>
<dbReference type="InterPro" id="IPR002347">
    <property type="entry name" value="SDR_fam"/>
</dbReference>
<dbReference type="Proteomes" id="UP000612352">
    <property type="component" value="Unassembled WGS sequence"/>
</dbReference>
<feature type="domain" description="Ketoreductase" evidence="2">
    <location>
        <begin position="11"/>
        <end position="197"/>
    </location>
</feature>
<organism evidence="3 4">
    <name type="scientific">Brachybacterium halotolerans</name>
    <dbReference type="NCBI Taxonomy" id="2795215"/>
    <lineage>
        <taxon>Bacteria</taxon>
        <taxon>Bacillati</taxon>
        <taxon>Actinomycetota</taxon>
        <taxon>Actinomycetes</taxon>
        <taxon>Micrococcales</taxon>
        <taxon>Dermabacteraceae</taxon>
        <taxon>Brachybacterium</taxon>
    </lineage>
</organism>
<dbReference type="PROSITE" id="PS00061">
    <property type="entry name" value="ADH_SHORT"/>
    <property type="match status" value="1"/>
</dbReference>
<sequence length="248" mass="25449">MDDASQSEDRRVLAITGGSRGIGAAVAESAARAGWDVLIGYRSDSQAAQDLCIRLREAGGIAQIERVDVTDAEALQGFLDRAERMGTLGGVVASAGAVSAVGPLVDLDPEAIRRDLEVNLLGAVLTVRAAIPALTESKGSIVLISSAASTIGSPGAYVHYAAAKAGVDALTVGLSKELAPRGIRVNCVQPGTVWTDFHQDPDRPAKVAPSVPWGRAGYPEEIAPAVLHLLSDDAGYTTGAAIRVAGGM</sequence>
<dbReference type="PANTHER" id="PTHR42760:SF40">
    <property type="entry name" value="3-OXOACYL-[ACYL-CARRIER-PROTEIN] REDUCTASE, CHLOROPLASTIC"/>
    <property type="match status" value="1"/>
</dbReference>
<dbReference type="PANTHER" id="PTHR42760">
    <property type="entry name" value="SHORT-CHAIN DEHYDROGENASES/REDUCTASES FAMILY MEMBER"/>
    <property type="match status" value="1"/>
</dbReference>
<evidence type="ECO:0000313" key="4">
    <source>
        <dbReference type="Proteomes" id="UP000612352"/>
    </source>
</evidence>
<dbReference type="SUPFAM" id="SSF51735">
    <property type="entry name" value="NAD(P)-binding Rossmann-fold domains"/>
    <property type="match status" value="1"/>
</dbReference>
<dbReference type="PRINTS" id="PR00080">
    <property type="entry name" value="SDRFAMILY"/>
</dbReference>
<keyword evidence="4" id="KW-1185">Reference proteome</keyword>
<proteinExistence type="inferred from homology"/>
<protein>
    <submittedName>
        <fullName evidence="3">SDR family oxidoreductase</fullName>
    </submittedName>
</protein>
<evidence type="ECO:0000256" key="1">
    <source>
        <dbReference type="ARBA" id="ARBA00006484"/>
    </source>
</evidence>
<dbReference type="InterPro" id="IPR036291">
    <property type="entry name" value="NAD(P)-bd_dom_sf"/>
</dbReference>
<accession>A0ABS1BBA6</accession>
<comment type="similarity">
    <text evidence="1">Belongs to the short-chain dehydrogenases/reductases (SDR) family.</text>
</comment>
<evidence type="ECO:0000259" key="2">
    <source>
        <dbReference type="SMART" id="SM00822"/>
    </source>
</evidence>
<dbReference type="Gene3D" id="3.40.50.720">
    <property type="entry name" value="NAD(P)-binding Rossmann-like Domain"/>
    <property type="match status" value="1"/>
</dbReference>
<dbReference type="SMART" id="SM00822">
    <property type="entry name" value="PKS_KR"/>
    <property type="match status" value="1"/>
</dbReference>
<gene>
    <name evidence="3" type="ORF">I8D64_11060</name>
</gene>
<dbReference type="Pfam" id="PF13561">
    <property type="entry name" value="adh_short_C2"/>
    <property type="match status" value="1"/>
</dbReference>
<name>A0ABS1BBA6_9MICO</name>
<comment type="caution">
    <text evidence="3">The sequence shown here is derived from an EMBL/GenBank/DDBJ whole genome shotgun (WGS) entry which is preliminary data.</text>
</comment>